<keyword evidence="2" id="KW-1185">Reference proteome</keyword>
<evidence type="ECO:0000313" key="1">
    <source>
        <dbReference type="EMBL" id="KAF1941319.1"/>
    </source>
</evidence>
<dbReference type="Proteomes" id="UP000800038">
    <property type="component" value="Unassembled WGS sequence"/>
</dbReference>
<dbReference type="EMBL" id="ML976049">
    <property type="protein sequence ID" value="KAF1941319.1"/>
    <property type="molecule type" value="Genomic_DNA"/>
</dbReference>
<accession>A0A6A5SPA8</accession>
<protein>
    <submittedName>
        <fullName evidence="1">Uncharacterized protein</fullName>
    </submittedName>
</protein>
<reference evidence="1" key="1">
    <citation type="journal article" date="2020" name="Stud. Mycol.">
        <title>101 Dothideomycetes genomes: a test case for predicting lifestyles and emergence of pathogens.</title>
        <authorList>
            <person name="Haridas S."/>
            <person name="Albert R."/>
            <person name="Binder M."/>
            <person name="Bloem J."/>
            <person name="Labutti K."/>
            <person name="Salamov A."/>
            <person name="Andreopoulos B."/>
            <person name="Baker S."/>
            <person name="Barry K."/>
            <person name="Bills G."/>
            <person name="Bluhm B."/>
            <person name="Cannon C."/>
            <person name="Castanera R."/>
            <person name="Culley D."/>
            <person name="Daum C."/>
            <person name="Ezra D."/>
            <person name="Gonzalez J."/>
            <person name="Henrissat B."/>
            <person name="Kuo A."/>
            <person name="Liang C."/>
            <person name="Lipzen A."/>
            <person name="Lutzoni F."/>
            <person name="Magnuson J."/>
            <person name="Mondo S."/>
            <person name="Nolan M."/>
            <person name="Ohm R."/>
            <person name="Pangilinan J."/>
            <person name="Park H.-J."/>
            <person name="Ramirez L."/>
            <person name="Alfaro M."/>
            <person name="Sun H."/>
            <person name="Tritt A."/>
            <person name="Yoshinaga Y."/>
            <person name="Zwiers L.-H."/>
            <person name="Turgeon B."/>
            <person name="Goodwin S."/>
            <person name="Spatafora J."/>
            <person name="Crous P."/>
            <person name="Grigoriev I."/>
        </authorList>
    </citation>
    <scope>NUCLEOTIDE SEQUENCE</scope>
    <source>
        <strain evidence="1">CBS 161.51</strain>
    </source>
</reference>
<dbReference type="OrthoDB" id="3799266at2759"/>
<proteinExistence type="predicted"/>
<sequence>MGRTTRAYDLVMAYAHDSDSGTRWPRKDIAHIRYVGRYLQEQCNGVRRGGGLRCYCIATMECSSIYVCGMIKCGSDSRTQLAPEWILARPKPLQTSTRAEAVAAYDCAGWREGQVYNGED</sequence>
<gene>
    <name evidence="1" type="ORF">EJ02DRAFT_455256</name>
</gene>
<dbReference type="AlphaFoldDB" id="A0A6A5SPA8"/>
<evidence type="ECO:0000313" key="2">
    <source>
        <dbReference type="Proteomes" id="UP000800038"/>
    </source>
</evidence>
<organism evidence="1 2">
    <name type="scientific">Clathrospora elynae</name>
    <dbReference type="NCBI Taxonomy" id="706981"/>
    <lineage>
        <taxon>Eukaryota</taxon>
        <taxon>Fungi</taxon>
        <taxon>Dikarya</taxon>
        <taxon>Ascomycota</taxon>
        <taxon>Pezizomycotina</taxon>
        <taxon>Dothideomycetes</taxon>
        <taxon>Pleosporomycetidae</taxon>
        <taxon>Pleosporales</taxon>
        <taxon>Diademaceae</taxon>
        <taxon>Clathrospora</taxon>
    </lineage>
</organism>
<name>A0A6A5SPA8_9PLEO</name>